<accession>A0A381QZJ5</accession>
<dbReference type="PANTHER" id="PTHR23131">
    <property type="entry name" value="ENDORIBONUCLEASE LACTB2"/>
    <property type="match status" value="1"/>
</dbReference>
<sequence length="362" mass="40909">MDRPLREEQRPPDDAIVELAPNVRRLQLPMSMPGLGHVNCYILDDERGAALVDPGLPGPANWRALMKGLKQAGVPPARVHSIVVTHSHPDHFGAAGHFHEKYGCEVITHRNFRMWWNLEEEDDEPLHNVSTSDENAALHDDPLFAGLNPGPKGPTPWGGERFRMPWHRQIGYSMMRRGWGGAWFSTPKPTRRVEDADRINLARREFVAVHTPGHTTDHLCLYDPEGGLMLCGDHVLPTITPHISGYGPAADPLKDFFYSLDRVANFESIQLGLPAHGQPFTNLSERVDDIKRHHEERLDLLREASDNLGKASVHKYMKELFQQRSWGPMAESETFAHLEHLRRIGETEATRAASGVLEYSFY</sequence>
<dbReference type="InterPro" id="IPR050662">
    <property type="entry name" value="Sec-metab_biosynth-thioest"/>
</dbReference>
<dbReference type="PANTHER" id="PTHR23131:SF4">
    <property type="entry name" value="METALLO-BETA-LACTAMASE SUPERFAMILY POTEIN"/>
    <property type="match status" value="1"/>
</dbReference>
<dbReference type="EMBL" id="UINC01001611">
    <property type="protein sequence ID" value="SUZ84872.1"/>
    <property type="molecule type" value="Genomic_DNA"/>
</dbReference>
<dbReference type="InterPro" id="IPR036866">
    <property type="entry name" value="RibonucZ/Hydroxyglut_hydro"/>
</dbReference>
<dbReference type="AlphaFoldDB" id="A0A381QZJ5"/>
<proteinExistence type="predicted"/>
<dbReference type="SUPFAM" id="SSF56281">
    <property type="entry name" value="Metallo-hydrolase/oxidoreductase"/>
    <property type="match status" value="1"/>
</dbReference>
<reference evidence="2" key="1">
    <citation type="submission" date="2018-05" db="EMBL/GenBank/DDBJ databases">
        <authorList>
            <person name="Lanie J.A."/>
            <person name="Ng W.-L."/>
            <person name="Kazmierczak K.M."/>
            <person name="Andrzejewski T.M."/>
            <person name="Davidsen T.M."/>
            <person name="Wayne K.J."/>
            <person name="Tettelin H."/>
            <person name="Glass J.I."/>
            <person name="Rusch D."/>
            <person name="Podicherti R."/>
            <person name="Tsui H.-C.T."/>
            <person name="Winkler M.E."/>
        </authorList>
    </citation>
    <scope>NUCLEOTIDE SEQUENCE</scope>
</reference>
<organism evidence="2">
    <name type="scientific">marine metagenome</name>
    <dbReference type="NCBI Taxonomy" id="408172"/>
    <lineage>
        <taxon>unclassified sequences</taxon>
        <taxon>metagenomes</taxon>
        <taxon>ecological metagenomes</taxon>
    </lineage>
</organism>
<name>A0A381QZJ5_9ZZZZ</name>
<gene>
    <name evidence="2" type="ORF">METZ01_LOCUS37726</name>
</gene>
<protein>
    <recommendedName>
        <fullName evidence="1">Metallo-beta-lactamase domain-containing protein</fullName>
    </recommendedName>
</protein>
<dbReference type="Gene3D" id="3.60.15.10">
    <property type="entry name" value="Ribonuclease Z/Hydroxyacylglutathione hydrolase-like"/>
    <property type="match status" value="1"/>
</dbReference>
<dbReference type="InterPro" id="IPR001279">
    <property type="entry name" value="Metallo-B-lactamas"/>
</dbReference>
<feature type="domain" description="Metallo-beta-lactamase" evidence="1">
    <location>
        <begin position="37"/>
        <end position="276"/>
    </location>
</feature>
<dbReference type="Pfam" id="PF00753">
    <property type="entry name" value="Lactamase_B"/>
    <property type="match status" value="1"/>
</dbReference>
<evidence type="ECO:0000313" key="2">
    <source>
        <dbReference type="EMBL" id="SUZ84872.1"/>
    </source>
</evidence>
<dbReference type="SMART" id="SM00849">
    <property type="entry name" value="Lactamase_B"/>
    <property type="match status" value="1"/>
</dbReference>
<evidence type="ECO:0000259" key="1">
    <source>
        <dbReference type="SMART" id="SM00849"/>
    </source>
</evidence>
<dbReference type="CDD" id="cd07725">
    <property type="entry name" value="TTHA1429-like_MBL-fold"/>
    <property type="match status" value="1"/>
</dbReference>